<evidence type="ECO:0000256" key="4">
    <source>
        <dbReference type="ARBA" id="ARBA00022448"/>
    </source>
</evidence>
<gene>
    <name evidence="14" type="ORF">AGOS_AGL016C</name>
</gene>
<dbReference type="GO" id="GO:0030126">
    <property type="term" value="C:COPI vesicle coat"/>
    <property type="evidence" value="ECO:0000318"/>
    <property type="project" value="GO_Central"/>
</dbReference>
<dbReference type="GeneID" id="4622949"/>
<evidence type="ECO:0000256" key="11">
    <source>
        <dbReference type="ARBA" id="ARBA00045555"/>
    </source>
</evidence>
<protein>
    <recommendedName>
        <fullName evidence="12">Coatomer subunit zeta</fullName>
    </recommendedName>
</protein>
<evidence type="ECO:0000256" key="9">
    <source>
        <dbReference type="ARBA" id="ARBA00023136"/>
    </source>
</evidence>
<keyword evidence="15" id="KW-1185">Reference proteome</keyword>
<organism evidence="14 15">
    <name type="scientific">Eremothecium gossypii (strain ATCC 10895 / CBS 109.51 / FGSC 9923 / NRRL Y-1056)</name>
    <name type="common">Yeast</name>
    <name type="synonym">Ashbya gossypii</name>
    <dbReference type="NCBI Taxonomy" id="284811"/>
    <lineage>
        <taxon>Eukaryota</taxon>
        <taxon>Fungi</taxon>
        <taxon>Dikarya</taxon>
        <taxon>Ascomycota</taxon>
        <taxon>Saccharomycotina</taxon>
        <taxon>Saccharomycetes</taxon>
        <taxon>Saccharomycetales</taxon>
        <taxon>Saccharomycetaceae</taxon>
        <taxon>Eremothecium</taxon>
    </lineage>
</organism>
<comment type="subcellular location">
    <subcellularLocation>
        <location evidence="12">Cytoplasm</location>
    </subcellularLocation>
    <subcellularLocation>
        <location evidence="1 12">Golgi apparatus membrane</location>
        <topology evidence="1 12">Peripheral membrane protein</topology>
        <orientation evidence="1 12">Cytoplasmic side</orientation>
    </subcellularLocation>
    <subcellularLocation>
        <location evidence="12">Cytoplasmic vesicle</location>
        <location evidence="12">COPI-coated vesicle membrane</location>
        <topology evidence="12">Peripheral membrane protein</topology>
        <orientation evidence="12">Cytoplasmic side</orientation>
    </subcellularLocation>
</comment>
<evidence type="ECO:0000313" key="15">
    <source>
        <dbReference type="Proteomes" id="UP000000591"/>
    </source>
</evidence>
<proteinExistence type="inferred from homology"/>
<comment type="similarity">
    <text evidence="2 12">Belongs to the adaptor complexes small subunit family.</text>
</comment>
<evidence type="ECO:0000256" key="6">
    <source>
        <dbReference type="ARBA" id="ARBA00022892"/>
    </source>
</evidence>
<dbReference type="InterPro" id="IPR022775">
    <property type="entry name" value="AP_mu_sigma_su"/>
</dbReference>
<keyword evidence="8 12" id="KW-0333">Golgi apparatus</keyword>
<dbReference type="Pfam" id="PF01217">
    <property type="entry name" value="Clat_adaptor_s"/>
    <property type="match status" value="1"/>
</dbReference>
<dbReference type="OMA" id="NELMLHS"/>
<evidence type="ECO:0000256" key="1">
    <source>
        <dbReference type="ARBA" id="ARBA00004255"/>
    </source>
</evidence>
<dbReference type="FunCoup" id="Q750G9">
    <property type="interactions" value="518"/>
</dbReference>
<keyword evidence="9 12" id="KW-0472">Membrane</keyword>
<evidence type="ECO:0000256" key="10">
    <source>
        <dbReference type="ARBA" id="ARBA00023329"/>
    </source>
</evidence>
<keyword evidence="7 12" id="KW-0653">Protein transport</keyword>
<reference evidence="14 15" key="1">
    <citation type="journal article" date="2004" name="Science">
        <title>The Ashbya gossypii genome as a tool for mapping the ancient Saccharomyces cerevisiae genome.</title>
        <authorList>
            <person name="Dietrich F.S."/>
            <person name="Voegeli S."/>
            <person name="Brachat S."/>
            <person name="Lerch A."/>
            <person name="Gates K."/>
            <person name="Steiner S."/>
            <person name="Mohr C."/>
            <person name="Pohlmann R."/>
            <person name="Luedi P."/>
            <person name="Choi S."/>
            <person name="Wing R.A."/>
            <person name="Flavier A."/>
            <person name="Gaffney T.D."/>
            <person name="Philippsen P."/>
        </authorList>
    </citation>
    <scope>NUCLEOTIDE SEQUENCE [LARGE SCALE GENOMIC DNA]</scope>
    <source>
        <strain evidence="15">ATCC 10895 / CBS 109.51 / FGSC 9923 / NRRL Y-1056</strain>
    </source>
</reference>
<dbReference type="Proteomes" id="UP000000591">
    <property type="component" value="Chromosome VII"/>
</dbReference>
<evidence type="ECO:0000256" key="2">
    <source>
        <dbReference type="ARBA" id="ARBA00006972"/>
    </source>
</evidence>
<dbReference type="FunFam" id="3.30.450.60:FF:000013">
    <property type="entry name" value="Coatomer subunit zeta"/>
    <property type="match status" value="1"/>
</dbReference>
<comment type="subunit">
    <text evidence="3 12">Oligomeric complex that consists of at least the alpha, beta, beta', gamma, delta, epsilon and zeta subunits.</text>
</comment>
<dbReference type="AlphaFoldDB" id="Q750G9"/>
<name>Q750G9_EREGS</name>
<sequence>MANLSLYAVEAVVILDNDGQRIYAKYFNPPHQAVEEDSLSSNVKLQKELEATLFKRTHKQNADILILDEHLVLYKECADVCIYLLGPLDENEIVLQDTLGAMKLALEMVLNTDLDKRSLQDNYEIVCLVVDETVDDGIILETEARTIASRVTKSPTQETVVIDLSEKGLLSAWGFAKSKLAERLQQGL</sequence>
<dbReference type="SUPFAM" id="SSF64356">
    <property type="entry name" value="SNARE-like"/>
    <property type="match status" value="1"/>
</dbReference>
<keyword evidence="4 12" id="KW-0813">Transport</keyword>
<evidence type="ECO:0000256" key="8">
    <source>
        <dbReference type="ARBA" id="ARBA00023034"/>
    </source>
</evidence>
<dbReference type="PANTHER" id="PTHR11043">
    <property type="entry name" value="ZETA-COAT PROTEIN"/>
    <property type="match status" value="1"/>
</dbReference>
<dbReference type="KEGG" id="ago:AGOS_AGL016C"/>
<evidence type="ECO:0000313" key="14">
    <source>
        <dbReference type="EMBL" id="AAS54474.1"/>
    </source>
</evidence>
<evidence type="ECO:0000256" key="3">
    <source>
        <dbReference type="ARBA" id="ARBA00011775"/>
    </source>
</evidence>
<dbReference type="HOGENOM" id="CLU_086803_0_0_1"/>
<accession>Q750G9</accession>
<dbReference type="STRING" id="284811.Q750G9"/>
<dbReference type="Gene3D" id="3.30.450.60">
    <property type="match status" value="1"/>
</dbReference>
<feature type="domain" description="AP complex mu/sigma subunit" evidence="13">
    <location>
        <begin position="9"/>
        <end position="153"/>
    </location>
</feature>
<evidence type="ECO:0000259" key="13">
    <source>
        <dbReference type="Pfam" id="PF01217"/>
    </source>
</evidence>
<dbReference type="InParanoid" id="Q750G9"/>
<keyword evidence="6 12" id="KW-0931">ER-Golgi transport</keyword>
<keyword evidence="5 12" id="KW-0963">Cytoplasm</keyword>
<evidence type="ECO:0000256" key="12">
    <source>
        <dbReference type="RuleBase" id="RU366053"/>
    </source>
</evidence>
<dbReference type="PANTHER" id="PTHR11043:SF0">
    <property type="entry name" value="COATOMER SUBUNIT ZETA"/>
    <property type="match status" value="1"/>
</dbReference>
<keyword evidence="10 12" id="KW-0968">Cytoplasmic vesicle</keyword>
<dbReference type="GO" id="GO:0006890">
    <property type="term" value="P:retrograde vesicle-mediated transport, Golgi to endoplasmic reticulum"/>
    <property type="evidence" value="ECO:0000318"/>
    <property type="project" value="GO_Central"/>
</dbReference>
<dbReference type="RefSeq" id="NP_986650.1">
    <property type="nucleotide sequence ID" value="NM_211712.1"/>
</dbReference>
<reference evidence="15" key="2">
    <citation type="journal article" date="2013" name="G3 (Bethesda)">
        <title>Genomes of Ashbya fungi isolated from insects reveal four mating-type loci, numerous translocations, lack of transposons, and distinct gene duplications.</title>
        <authorList>
            <person name="Dietrich F.S."/>
            <person name="Voegeli S."/>
            <person name="Kuo S."/>
            <person name="Philippsen P."/>
        </authorList>
    </citation>
    <scope>GENOME REANNOTATION</scope>
    <source>
        <strain evidence="15">ATCC 10895 / CBS 109.51 / FGSC 9923 / NRRL Y-1056</strain>
    </source>
</reference>
<dbReference type="eggNOG" id="KOG3343">
    <property type="taxonomic scope" value="Eukaryota"/>
</dbReference>
<dbReference type="InterPro" id="IPR039652">
    <property type="entry name" value="Coatomer_zeta"/>
</dbReference>
<dbReference type="GO" id="GO:0000139">
    <property type="term" value="C:Golgi membrane"/>
    <property type="evidence" value="ECO:0007669"/>
    <property type="project" value="UniProtKB-SubCell"/>
</dbReference>
<evidence type="ECO:0000256" key="5">
    <source>
        <dbReference type="ARBA" id="ARBA00022490"/>
    </source>
</evidence>
<evidence type="ECO:0000256" key="7">
    <source>
        <dbReference type="ARBA" id="ARBA00022927"/>
    </source>
</evidence>
<comment type="function">
    <text evidence="11">The coatomer is a cytosolic protein complex that binds to dilysine motifs and reversibly associates with Golgi non-clathrin-coated vesicles, which further mediate biosynthetic protein transport from the ER, via the Golgi up to the trans Golgi network. Coatomer complex is required for budding from Golgi membranes, and is essential for the retrograde Golgi-to-ER transport of dilysine-tagged proteins. The zeta subunit may be involved in regulating the coat assembly and, hence, the rate of biosynthetic protein transport due to its association-dissociation properties with the coatomer complex.</text>
</comment>
<dbReference type="OrthoDB" id="10249988at2759"/>
<dbReference type="GO" id="GO:0006886">
    <property type="term" value="P:intracellular protein transport"/>
    <property type="evidence" value="ECO:0000318"/>
    <property type="project" value="GO_Central"/>
</dbReference>
<dbReference type="GO" id="GO:0006891">
    <property type="term" value="P:intra-Golgi vesicle-mediated transport"/>
    <property type="evidence" value="ECO:0000318"/>
    <property type="project" value="GO_Central"/>
</dbReference>
<dbReference type="InterPro" id="IPR011012">
    <property type="entry name" value="Longin-like_dom_sf"/>
</dbReference>
<dbReference type="EMBL" id="AE016820">
    <property type="protein sequence ID" value="AAS54474.1"/>
    <property type="molecule type" value="Genomic_DNA"/>
</dbReference>